<accession>A0A382ZJR1</accession>
<feature type="non-terminal residue" evidence="1">
    <location>
        <position position="44"/>
    </location>
</feature>
<proteinExistence type="predicted"/>
<dbReference type="EMBL" id="UINC01183944">
    <property type="protein sequence ID" value="SVD94928.1"/>
    <property type="molecule type" value="Genomic_DNA"/>
</dbReference>
<gene>
    <name evidence="1" type="ORF">METZ01_LOCUS447782</name>
</gene>
<name>A0A382ZJR1_9ZZZZ</name>
<reference evidence="1" key="1">
    <citation type="submission" date="2018-05" db="EMBL/GenBank/DDBJ databases">
        <authorList>
            <person name="Lanie J.A."/>
            <person name="Ng W.-L."/>
            <person name="Kazmierczak K.M."/>
            <person name="Andrzejewski T.M."/>
            <person name="Davidsen T.M."/>
            <person name="Wayne K.J."/>
            <person name="Tettelin H."/>
            <person name="Glass J.I."/>
            <person name="Rusch D."/>
            <person name="Podicherti R."/>
            <person name="Tsui H.-C.T."/>
            <person name="Winkler M.E."/>
        </authorList>
    </citation>
    <scope>NUCLEOTIDE SEQUENCE</scope>
</reference>
<dbReference type="AlphaFoldDB" id="A0A382ZJR1"/>
<protein>
    <submittedName>
        <fullName evidence="1">Uncharacterized protein</fullName>
    </submittedName>
</protein>
<sequence length="44" mass="5059">MDSIYYKIIFGKMRKKVTHNYCLKNKVLGALFLGLLYCNTAQTG</sequence>
<evidence type="ECO:0000313" key="1">
    <source>
        <dbReference type="EMBL" id="SVD94928.1"/>
    </source>
</evidence>
<organism evidence="1">
    <name type="scientific">marine metagenome</name>
    <dbReference type="NCBI Taxonomy" id="408172"/>
    <lineage>
        <taxon>unclassified sequences</taxon>
        <taxon>metagenomes</taxon>
        <taxon>ecological metagenomes</taxon>
    </lineage>
</organism>